<dbReference type="PANTHER" id="PTHR43366">
    <property type="entry name" value="PYRUVATE SYNTHASE SUBUNIT PORC"/>
    <property type="match status" value="1"/>
</dbReference>
<proteinExistence type="predicted"/>
<dbReference type="Proteomes" id="UP000184603">
    <property type="component" value="Unassembled WGS sequence"/>
</dbReference>
<dbReference type="NCBIfam" id="TIGR02175">
    <property type="entry name" value="PorC_KorC"/>
    <property type="match status" value="1"/>
</dbReference>
<dbReference type="EMBL" id="FRFE01000002">
    <property type="protein sequence ID" value="SHO44073.1"/>
    <property type="molecule type" value="Genomic_DNA"/>
</dbReference>
<keyword evidence="3" id="KW-0670">Pyruvate</keyword>
<evidence type="ECO:0000256" key="1">
    <source>
        <dbReference type="ARBA" id="ARBA00023002"/>
    </source>
</evidence>
<dbReference type="InterPro" id="IPR011894">
    <property type="entry name" value="PorC_KorC"/>
</dbReference>
<organism evidence="3 4">
    <name type="scientific">Desulfopila aestuarii DSM 18488</name>
    <dbReference type="NCBI Taxonomy" id="1121416"/>
    <lineage>
        <taxon>Bacteria</taxon>
        <taxon>Pseudomonadati</taxon>
        <taxon>Thermodesulfobacteriota</taxon>
        <taxon>Desulfobulbia</taxon>
        <taxon>Desulfobulbales</taxon>
        <taxon>Desulfocapsaceae</taxon>
        <taxon>Desulfopila</taxon>
    </lineage>
</organism>
<reference evidence="3 4" key="1">
    <citation type="submission" date="2016-12" db="EMBL/GenBank/DDBJ databases">
        <authorList>
            <person name="Song W.-J."/>
            <person name="Kurnit D.M."/>
        </authorList>
    </citation>
    <scope>NUCLEOTIDE SEQUENCE [LARGE SCALE GENOMIC DNA]</scope>
    <source>
        <strain evidence="3 4">DSM 18488</strain>
    </source>
</reference>
<evidence type="ECO:0000313" key="3">
    <source>
        <dbReference type="EMBL" id="SHO44073.1"/>
    </source>
</evidence>
<dbReference type="InterPro" id="IPR002869">
    <property type="entry name" value="Pyrv_flavodox_OxRed_cen"/>
</dbReference>
<feature type="domain" description="Pyruvate/ketoisovalerate oxidoreductase catalytic" evidence="2">
    <location>
        <begin position="12"/>
        <end position="176"/>
    </location>
</feature>
<dbReference type="STRING" id="1121416.SAMN02745220_00633"/>
<keyword evidence="1" id="KW-0560">Oxidoreductase</keyword>
<dbReference type="AlphaFoldDB" id="A0A1M7XYG7"/>
<dbReference type="PANTHER" id="PTHR43366:SF1">
    <property type="entry name" value="PYRUVATE SYNTHASE SUBUNIT PORC"/>
    <property type="match status" value="1"/>
</dbReference>
<name>A0A1M7XYG7_9BACT</name>
<evidence type="ECO:0000313" key="4">
    <source>
        <dbReference type="Proteomes" id="UP000184603"/>
    </source>
</evidence>
<sequence>MTGKEIRLHGRGGQGAVMAAKMLASAFAIEGKSVASFPMYGFERRGMPVVAFTRFDEKPILEKTQIYTPDLLMVVDPTLLAISTLFDGLKTGGVLILNSNKPFTTRPSANLAKVGRIDATSVAMEEIGRDIPNTCLIGALAATTGWVSLESVLKGLSEYLEGSMLEKNIRNATRGYKEVEVQSWDS</sequence>
<keyword evidence="4" id="KW-1185">Reference proteome</keyword>
<evidence type="ECO:0000259" key="2">
    <source>
        <dbReference type="Pfam" id="PF01558"/>
    </source>
</evidence>
<dbReference type="RefSeq" id="WP_073611993.1">
    <property type="nucleotide sequence ID" value="NZ_FRFE01000002.1"/>
</dbReference>
<dbReference type="OrthoDB" id="9794954at2"/>
<accession>A0A1M7XYG7</accession>
<dbReference type="Gene3D" id="3.40.920.10">
    <property type="entry name" value="Pyruvate-ferredoxin oxidoreductase, PFOR, domain III"/>
    <property type="match status" value="1"/>
</dbReference>
<dbReference type="SUPFAM" id="SSF53323">
    <property type="entry name" value="Pyruvate-ferredoxin oxidoreductase, PFOR, domain III"/>
    <property type="match status" value="1"/>
</dbReference>
<dbReference type="Pfam" id="PF01558">
    <property type="entry name" value="POR"/>
    <property type="match status" value="1"/>
</dbReference>
<protein>
    <submittedName>
        <fullName evidence="3">Pyruvate ferredoxin oxidoreductase gamma subunit</fullName>
    </submittedName>
</protein>
<dbReference type="GO" id="GO:0016625">
    <property type="term" value="F:oxidoreductase activity, acting on the aldehyde or oxo group of donors, iron-sulfur protein as acceptor"/>
    <property type="evidence" value="ECO:0007669"/>
    <property type="project" value="InterPro"/>
</dbReference>
<gene>
    <name evidence="3" type="ORF">SAMN02745220_00633</name>
</gene>
<dbReference type="InterPro" id="IPR051626">
    <property type="entry name" value="Oxidoreductase_gamma_subunit"/>
</dbReference>
<dbReference type="InterPro" id="IPR019752">
    <property type="entry name" value="Pyrv/ketoisovalerate_OxRed_cat"/>
</dbReference>